<dbReference type="InterPro" id="IPR036188">
    <property type="entry name" value="FAD/NAD-bd_sf"/>
</dbReference>
<dbReference type="AlphaFoldDB" id="A0A8K2A6Y8"/>
<keyword evidence="4" id="KW-1185">Reference proteome</keyword>
<dbReference type="Pfam" id="PF12831">
    <property type="entry name" value="FAD_oxidored"/>
    <property type="match status" value="1"/>
</dbReference>
<feature type="domain" description="SLH" evidence="2">
    <location>
        <begin position="554"/>
        <end position="616"/>
    </location>
</feature>
<comment type="caution">
    <text evidence="3">The sequence shown here is derived from an EMBL/GenBank/DDBJ whole genome shotgun (WGS) entry which is preliminary data.</text>
</comment>
<dbReference type="InterPro" id="IPR005288">
    <property type="entry name" value="NadB"/>
</dbReference>
<gene>
    <name evidence="3" type="ORF">GS597_03060</name>
</gene>
<reference evidence="3" key="1">
    <citation type="submission" date="2019-12" db="EMBL/GenBank/DDBJ databases">
        <title>High-Quality draft genome sequences of three cyanobacteria isolated from the limestone walls of the Old Cathedral of Coimbra.</title>
        <authorList>
            <person name="Tiago I."/>
            <person name="Soares F."/>
            <person name="Portugal A."/>
        </authorList>
    </citation>
    <scope>NUCLEOTIDE SEQUENCE [LARGE SCALE GENOMIC DNA]</scope>
    <source>
        <strain evidence="3">C</strain>
    </source>
</reference>
<dbReference type="RefSeq" id="WP_161823986.1">
    <property type="nucleotide sequence ID" value="NZ_WVIC01000004.1"/>
</dbReference>
<dbReference type="PANTHER" id="PTHR42716:SF1">
    <property type="entry name" value="SLL0471 PROTEIN"/>
    <property type="match status" value="1"/>
</dbReference>
<sequence length="750" mass="82462">MTSFGLLAPELFLTPAPDQILRASILVVGASTAAYSAALGALQAGAAVTWVQPHPILGGQFTAQALPAPDDAPLMTPKDLIPRDRRDPKQLQNPELFAISRTQRQFRERQRQLQPVASQVRQNPGGSWVSHFSVTPWVAAQALNEAIQPYLEQKQLTLVVNAEPIAVLTEPTSSHRRQVVGVVFEQGQNRFTVQSQLTLEATDLGDLLELGQIESRVGQEARQETGEAVLPQAARPECQQAFTFCAVVELAAHPQPPLTPPPSYNQVPWLQEAEFTPTFWVKQQGQWLGHQFLEPQGMFRYRRLQRSVFDSQVRPGDVTVLNWATSPLGVAGGSPQTANGHPMGNGNDYRPGALAGVSRAERQQHLQRGRDRTQAYVYYLQTHGAPQLKPRGDLTWTPDGIAHDPYIREARRGVALTTICHEDVAAKFFPNSARARNFVDSIGIGQYHYLDMHPNDAPGHVELGDGHVSLPFTVPLGALIPLATDGLILSSKSIGTTHITNAAYRMHPVEWAIGEAGGHLAAYALREGRSIRDIAQNPSLYRRFQGHLTRFGIPLFWFNDVSHDDPDFEAIQVLATAGIVRSESQSNLNFNPQGIVTRAVACIALVNAMALDLLRPETPTFIDVPPTHFAYTSIETLAAKGIVAGVGQQRFAPSQPLLREHLAILLAKVAPERLSLESSHALHSPPTPPFRRALITLKSLRIGDLGGKGLETFQTASKRLKNVALPRDREPVQRRDLSRSLYKIDFARPV</sequence>
<name>A0A8K2A6Y8_9CYAN</name>
<proteinExistence type="predicted"/>
<accession>A0A8K2A6Y8</accession>
<feature type="region of interest" description="Disordered" evidence="1">
    <location>
        <begin position="68"/>
        <end position="87"/>
    </location>
</feature>
<dbReference type="Pfam" id="PF00395">
    <property type="entry name" value="SLH"/>
    <property type="match status" value="2"/>
</dbReference>
<protein>
    <submittedName>
        <fullName evidence="3">FAD-dependent oxidoreductase</fullName>
    </submittedName>
</protein>
<dbReference type="PROSITE" id="PS51272">
    <property type="entry name" value="SLH"/>
    <property type="match status" value="2"/>
</dbReference>
<organism evidence="3 4">
    <name type="scientific">Petrachloros mirabilis ULC683</name>
    <dbReference type="NCBI Taxonomy" id="2781853"/>
    <lineage>
        <taxon>Bacteria</taxon>
        <taxon>Bacillati</taxon>
        <taxon>Cyanobacteriota</taxon>
        <taxon>Cyanophyceae</taxon>
        <taxon>Synechococcales</taxon>
        <taxon>Petrachlorosaceae</taxon>
        <taxon>Petrachloros</taxon>
        <taxon>Petrachloros mirabilis</taxon>
    </lineage>
</organism>
<dbReference type="EMBL" id="WVIC01000004">
    <property type="protein sequence ID" value="NCJ05510.1"/>
    <property type="molecule type" value="Genomic_DNA"/>
</dbReference>
<evidence type="ECO:0000256" key="1">
    <source>
        <dbReference type="SAM" id="MobiDB-lite"/>
    </source>
</evidence>
<evidence type="ECO:0000313" key="3">
    <source>
        <dbReference type="EMBL" id="NCJ05510.1"/>
    </source>
</evidence>
<dbReference type="GO" id="GO:0009435">
    <property type="term" value="P:NAD+ biosynthetic process"/>
    <property type="evidence" value="ECO:0007669"/>
    <property type="project" value="InterPro"/>
</dbReference>
<dbReference type="GO" id="GO:0008734">
    <property type="term" value="F:L-aspartate oxidase activity"/>
    <property type="evidence" value="ECO:0007669"/>
    <property type="project" value="InterPro"/>
</dbReference>
<evidence type="ECO:0000313" key="4">
    <source>
        <dbReference type="Proteomes" id="UP000607397"/>
    </source>
</evidence>
<dbReference type="Proteomes" id="UP000607397">
    <property type="component" value="Unassembled WGS sequence"/>
</dbReference>
<dbReference type="SUPFAM" id="SSF51905">
    <property type="entry name" value="FAD/NAD(P)-binding domain"/>
    <property type="match status" value="1"/>
</dbReference>
<dbReference type="PANTHER" id="PTHR42716">
    <property type="entry name" value="L-ASPARTATE OXIDASE"/>
    <property type="match status" value="1"/>
</dbReference>
<dbReference type="InterPro" id="IPR001119">
    <property type="entry name" value="SLH_dom"/>
</dbReference>
<feature type="domain" description="SLH" evidence="2">
    <location>
        <begin position="617"/>
        <end position="680"/>
    </location>
</feature>
<evidence type="ECO:0000259" key="2">
    <source>
        <dbReference type="PROSITE" id="PS51272"/>
    </source>
</evidence>